<dbReference type="OMA" id="MQWEEFL"/>
<evidence type="ECO:0000259" key="8">
    <source>
        <dbReference type="PROSITE" id="PS50222"/>
    </source>
</evidence>
<dbReference type="SUPFAM" id="SSF47473">
    <property type="entry name" value="EF-hand"/>
    <property type="match status" value="1"/>
</dbReference>
<dbReference type="GO" id="GO:0005509">
    <property type="term" value="F:calcium ion binding"/>
    <property type="evidence" value="ECO:0007669"/>
    <property type="project" value="InterPro"/>
</dbReference>
<dbReference type="InterPro" id="IPR002048">
    <property type="entry name" value="EF_hand_dom"/>
</dbReference>
<evidence type="ECO:0000313" key="11">
    <source>
        <dbReference type="RefSeq" id="XP_055900749.1"/>
    </source>
</evidence>
<dbReference type="PROSITE" id="PS00018">
    <property type="entry name" value="EF_HAND_1"/>
    <property type="match status" value="1"/>
</dbReference>
<dbReference type="PROSITE" id="PS50222">
    <property type="entry name" value="EF_HAND_2"/>
    <property type="match status" value="1"/>
</dbReference>
<evidence type="ECO:0000256" key="7">
    <source>
        <dbReference type="ARBA" id="ARBA00023136"/>
    </source>
</evidence>
<keyword evidence="9" id="KW-1185">Reference proteome</keyword>
<reference evidence="10 11" key="1">
    <citation type="submission" date="2025-04" db="UniProtKB">
        <authorList>
            <consortium name="RefSeq"/>
        </authorList>
    </citation>
    <scope>IDENTIFICATION</scope>
</reference>
<dbReference type="OrthoDB" id="186625at2759"/>
<comment type="subcellular location">
    <subcellularLocation>
        <location evidence="2">Cytoplasm</location>
    </subcellularLocation>
    <subcellularLocation>
        <location evidence="1">Endomembrane system</location>
    </subcellularLocation>
</comment>
<dbReference type="RefSeq" id="XP_055900744.1">
    <property type="nucleotide sequence ID" value="XM_056044769.1"/>
</dbReference>
<protein>
    <submittedName>
        <fullName evidence="10 11">Sorcin-like isoform X1</fullName>
    </submittedName>
</protein>
<evidence type="ECO:0000313" key="13">
    <source>
        <dbReference type="RefSeq" id="XP_055900763.1"/>
    </source>
</evidence>
<dbReference type="InterPro" id="IPR018247">
    <property type="entry name" value="EF_Hand_1_Ca_BS"/>
</dbReference>
<dbReference type="AlphaFoldDB" id="A0A9W3BMY7"/>
<dbReference type="RefSeq" id="XP_055900749.1">
    <property type="nucleotide sequence ID" value="XM_056044774.1"/>
</dbReference>
<dbReference type="Gene3D" id="1.10.238.10">
    <property type="entry name" value="EF-hand"/>
    <property type="match status" value="1"/>
</dbReference>
<evidence type="ECO:0000313" key="12">
    <source>
        <dbReference type="RefSeq" id="XP_055900755.1"/>
    </source>
</evidence>
<name>A0A9W3BMY7_BIOGL</name>
<organism evidence="9 13">
    <name type="scientific">Biomphalaria glabrata</name>
    <name type="common">Bloodfluke planorb</name>
    <name type="synonym">Freshwater snail</name>
    <dbReference type="NCBI Taxonomy" id="6526"/>
    <lineage>
        <taxon>Eukaryota</taxon>
        <taxon>Metazoa</taxon>
        <taxon>Spiralia</taxon>
        <taxon>Lophotrochozoa</taxon>
        <taxon>Mollusca</taxon>
        <taxon>Gastropoda</taxon>
        <taxon>Heterobranchia</taxon>
        <taxon>Euthyneura</taxon>
        <taxon>Panpulmonata</taxon>
        <taxon>Hygrophila</taxon>
        <taxon>Lymnaeoidea</taxon>
        <taxon>Planorbidae</taxon>
        <taxon>Biomphalaria</taxon>
    </lineage>
</organism>
<keyword evidence="4" id="KW-0479">Metal-binding</keyword>
<dbReference type="InterPro" id="IPR011992">
    <property type="entry name" value="EF-hand-dom_pair"/>
</dbReference>
<keyword evidence="6" id="KW-0106">Calcium</keyword>
<evidence type="ECO:0000256" key="4">
    <source>
        <dbReference type="ARBA" id="ARBA00022723"/>
    </source>
</evidence>
<sequence length="265" mass="31283">MSYYQASGNYQPQPGNYMYQGGQHQQTMYQYAPQPQPQQYQMYQQSSQHYGSYGTYYTNSVFKINAWEAYQLRQSSDLEMIFVQEMQKNPENMMRNAIQAEDLMNVLNNTPSIRSYFRTNWSREMCSIMIAMLDRSQDGFMQWNEFLELQQCLVAWFKVFCQYDFDRSGFIDSTELINVIKQLFGYQIQPDTLETILKRYSRVVPPHSRCIIAFDDFVAISVRLRAYTVCFTDAFRRRDSLMHGGHETGSCTLGYDDFLRCVLCL</sequence>
<evidence type="ECO:0000256" key="6">
    <source>
        <dbReference type="ARBA" id="ARBA00022837"/>
    </source>
</evidence>
<dbReference type="PANTHER" id="PTHR46735:SF6">
    <property type="entry name" value="EF-HAND DOMAIN-CONTAINING PROTEIN"/>
    <property type="match status" value="1"/>
</dbReference>
<evidence type="ECO:0000256" key="5">
    <source>
        <dbReference type="ARBA" id="ARBA00022737"/>
    </source>
</evidence>
<keyword evidence="5" id="KW-0677">Repeat</keyword>
<dbReference type="RefSeq" id="XP_055900770.1">
    <property type="nucleotide sequence ID" value="XM_056044795.1"/>
</dbReference>
<evidence type="ECO:0000256" key="2">
    <source>
        <dbReference type="ARBA" id="ARBA00004496"/>
    </source>
</evidence>
<feature type="domain" description="EF-hand" evidence="8">
    <location>
        <begin position="151"/>
        <end position="186"/>
    </location>
</feature>
<dbReference type="Proteomes" id="UP001165740">
    <property type="component" value="Chromosome 1"/>
</dbReference>
<evidence type="ECO:0000313" key="9">
    <source>
        <dbReference type="Proteomes" id="UP001165740"/>
    </source>
</evidence>
<keyword evidence="3" id="KW-0963">Cytoplasm</keyword>
<dbReference type="RefSeq" id="XP_055900763.1">
    <property type="nucleotide sequence ID" value="XM_056044788.1"/>
</dbReference>
<evidence type="ECO:0000313" key="14">
    <source>
        <dbReference type="RefSeq" id="XP_055900770.1"/>
    </source>
</evidence>
<dbReference type="GO" id="GO:0012505">
    <property type="term" value="C:endomembrane system"/>
    <property type="evidence" value="ECO:0007669"/>
    <property type="project" value="UniProtKB-SubCell"/>
</dbReference>
<evidence type="ECO:0000256" key="3">
    <source>
        <dbReference type="ARBA" id="ARBA00022490"/>
    </source>
</evidence>
<gene>
    <name evidence="10 11 12 13 14" type="primary">LOC106052340</name>
</gene>
<dbReference type="GO" id="GO:0005737">
    <property type="term" value="C:cytoplasm"/>
    <property type="evidence" value="ECO:0007669"/>
    <property type="project" value="UniProtKB-SubCell"/>
</dbReference>
<proteinExistence type="predicted"/>
<accession>A0A9W3BMY7</accession>
<evidence type="ECO:0000313" key="10">
    <source>
        <dbReference type="RefSeq" id="XP_055900744.1"/>
    </source>
</evidence>
<dbReference type="PANTHER" id="PTHR46735">
    <property type="entry name" value="CALPAIN, SMALL SUBUNIT 1 A-RELATED"/>
    <property type="match status" value="1"/>
</dbReference>
<dbReference type="RefSeq" id="XP_055900755.1">
    <property type="nucleotide sequence ID" value="XM_056044780.1"/>
</dbReference>
<dbReference type="GeneID" id="106052340"/>
<evidence type="ECO:0000256" key="1">
    <source>
        <dbReference type="ARBA" id="ARBA00004308"/>
    </source>
</evidence>
<keyword evidence="7" id="KW-0472">Membrane</keyword>